<keyword evidence="2" id="KW-0472">Membrane</keyword>
<dbReference type="RefSeq" id="WP_074718132.1">
    <property type="nucleotide sequence ID" value="NZ_FNWV01000011.1"/>
</dbReference>
<dbReference type="OrthoDB" id="1822796at2"/>
<evidence type="ECO:0000256" key="1">
    <source>
        <dbReference type="SAM" id="MobiDB-lite"/>
    </source>
</evidence>
<accession>A0A1H6KWR1</accession>
<keyword evidence="2" id="KW-1133">Transmembrane helix</keyword>
<proteinExistence type="predicted"/>
<dbReference type="AlphaFoldDB" id="A0A1H6KWR1"/>
<dbReference type="EMBL" id="FNWV01000011">
    <property type="protein sequence ID" value="SEH77396.1"/>
    <property type="molecule type" value="Genomic_DNA"/>
</dbReference>
<keyword evidence="2" id="KW-0812">Transmembrane</keyword>
<evidence type="ECO:0000256" key="2">
    <source>
        <dbReference type="SAM" id="Phobius"/>
    </source>
</evidence>
<reference evidence="3 4" key="1">
    <citation type="submission" date="2016-10" db="EMBL/GenBank/DDBJ databases">
        <authorList>
            <person name="de Groot N.N."/>
        </authorList>
    </citation>
    <scope>NUCLEOTIDE SEQUENCE [LARGE SCALE GENOMIC DNA]</scope>
    <source>
        <strain evidence="3 4">YAD2003</strain>
    </source>
</reference>
<feature type="region of interest" description="Disordered" evidence="1">
    <location>
        <begin position="144"/>
        <end position="192"/>
    </location>
</feature>
<sequence length="373" mass="41185">MKKIDLFDTFENAEDELMEDFTDMSPNIDDEQFERLLAVSERNYKMKKKEIERARKDNNINYDEESVSGVDRVKRPVWLTPLLTAASLVLVTGAVIGSVLLFNRNGSLSDGGGITAAVTAVTTDKMSTETTVKAAVTTAARKTQPAKTTVKTTEKPVTTSSNAAAMQTQTTEKTTAKPQTTTTAAPKTDSGRLDEAAAAEGTAFKRGVSNGNVYTSEFAGFKFTAPTGTSFLNEDDLYTHYVMPTRFMTEEERNVYFTSIDDAVVTYANAEGGMDVSFINTKLRYPDTPNISEESYLNDYIENGLTDTVYSYVSGPDLVTLGGKDYYMIRIEDDGYFQNIYVRRIDENFIIKISASGSAIADENDFAKRFEAV</sequence>
<protein>
    <submittedName>
        <fullName evidence="3">Uncharacterized protein</fullName>
    </submittedName>
</protein>
<dbReference type="Proteomes" id="UP000183190">
    <property type="component" value="Unassembled WGS sequence"/>
</dbReference>
<feature type="compositionally biased region" description="Low complexity" evidence="1">
    <location>
        <begin position="144"/>
        <end position="188"/>
    </location>
</feature>
<evidence type="ECO:0000313" key="3">
    <source>
        <dbReference type="EMBL" id="SEH77396.1"/>
    </source>
</evidence>
<feature type="transmembrane region" description="Helical" evidence="2">
    <location>
        <begin position="82"/>
        <end position="102"/>
    </location>
</feature>
<evidence type="ECO:0000313" key="4">
    <source>
        <dbReference type="Proteomes" id="UP000183190"/>
    </source>
</evidence>
<name>A0A1H6KWR1_RUMFL</name>
<gene>
    <name evidence="3" type="ORF">SAMN02910265_02614</name>
</gene>
<organism evidence="3 4">
    <name type="scientific">Ruminococcus flavefaciens</name>
    <dbReference type="NCBI Taxonomy" id="1265"/>
    <lineage>
        <taxon>Bacteria</taxon>
        <taxon>Bacillati</taxon>
        <taxon>Bacillota</taxon>
        <taxon>Clostridia</taxon>
        <taxon>Eubacteriales</taxon>
        <taxon>Oscillospiraceae</taxon>
        <taxon>Ruminococcus</taxon>
    </lineage>
</organism>